<organism evidence="9">
    <name type="scientific">hydrothermal vent metagenome</name>
    <dbReference type="NCBI Taxonomy" id="652676"/>
    <lineage>
        <taxon>unclassified sequences</taxon>
        <taxon>metagenomes</taxon>
        <taxon>ecological metagenomes</taxon>
    </lineage>
</organism>
<evidence type="ECO:0000256" key="6">
    <source>
        <dbReference type="ARBA" id="ARBA00023186"/>
    </source>
</evidence>
<dbReference type="CDD" id="cd00446">
    <property type="entry name" value="GrpE"/>
    <property type="match status" value="1"/>
</dbReference>
<dbReference type="PANTHER" id="PTHR21237:SF23">
    <property type="entry name" value="GRPE PROTEIN HOMOLOG, MITOCHONDRIAL"/>
    <property type="match status" value="1"/>
</dbReference>
<dbReference type="AlphaFoldDB" id="A0A3B0UWR9"/>
<evidence type="ECO:0000313" key="9">
    <source>
        <dbReference type="EMBL" id="VAW35615.1"/>
    </source>
</evidence>
<dbReference type="Gene3D" id="3.90.20.20">
    <property type="match status" value="1"/>
</dbReference>
<dbReference type="NCBIfam" id="NF010748">
    <property type="entry name" value="PRK14150.1"/>
    <property type="match status" value="1"/>
</dbReference>
<dbReference type="GO" id="GO:0051082">
    <property type="term" value="F:unfolded protein binding"/>
    <property type="evidence" value="ECO:0007669"/>
    <property type="project" value="TreeGrafter"/>
</dbReference>
<dbReference type="PRINTS" id="PR00773">
    <property type="entry name" value="GRPEPROTEIN"/>
</dbReference>
<dbReference type="GO" id="GO:0006457">
    <property type="term" value="P:protein folding"/>
    <property type="evidence" value="ECO:0007669"/>
    <property type="project" value="InterPro"/>
</dbReference>
<dbReference type="SUPFAM" id="SSF58014">
    <property type="entry name" value="Coiled-coil domain of nucleotide exchange factor GrpE"/>
    <property type="match status" value="1"/>
</dbReference>
<dbReference type="PROSITE" id="PS01071">
    <property type="entry name" value="GRPE"/>
    <property type="match status" value="1"/>
</dbReference>
<dbReference type="NCBIfam" id="NF010738">
    <property type="entry name" value="PRK14140.1"/>
    <property type="match status" value="1"/>
</dbReference>
<evidence type="ECO:0000256" key="5">
    <source>
        <dbReference type="ARBA" id="ARBA00023016"/>
    </source>
</evidence>
<dbReference type="PANTHER" id="PTHR21237">
    <property type="entry name" value="GRPE PROTEIN"/>
    <property type="match status" value="1"/>
</dbReference>
<dbReference type="GO" id="GO:0042803">
    <property type="term" value="F:protein homodimerization activity"/>
    <property type="evidence" value="ECO:0007669"/>
    <property type="project" value="InterPro"/>
</dbReference>
<keyword evidence="6" id="KW-0143">Chaperone</keyword>
<dbReference type="HAMAP" id="MF_01151">
    <property type="entry name" value="GrpE"/>
    <property type="match status" value="1"/>
</dbReference>
<keyword evidence="7" id="KW-0175">Coiled coil</keyword>
<feature type="region of interest" description="Disordered" evidence="8">
    <location>
        <begin position="1"/>
        <end position="44"/>
    </location>
</feature>
<evidence type="ECO:0000256" key="7">
    <source>
        <dbReference type="SAM" id="Coils"/>
    </source>
</evidence>
<dbReference type="GO" id="GO:0005829">
    <property type="term" value="C:cytosol"/>
    <property type="evidence" value="ECO:0007669"/>
    <property type="project" value="TreeGrafter"/>
</dbReference>
<dbReference type="InterPro" id="IPR000740">
    <property type="entry name" value="GrpE"/>
</dbReference>
<accession>A0A3B0UWR9</accession>
<comment type="subunit">
    <text evidence="3">Homodimer.</text>
</comment>
<dbReference type="InterPro" id="IPR009012">
    <property type="entry name" value="GrpE_head"/>
</dbReference>
<comment type="subcellular location">
    <subcellularLocation>
        <location evidence="1">Cytoplasm</location>
    </subcellularLocation>
</comment>
<dbReference type="Gene3D" id="2.30.22.10">
    <property type="entry name" value="Head domain of nucleotide exchange factor GrpE"/>
    <property type="match status" value="1"/>
</dbReference>
<dbReference type="SUPFAM" id="SSF51064">
    <property type="entry name" value="Head domain of nucleotide exchange factor GrpE"/>
    <property type="match status" value="1"/>
</dbReference>
<gene>
    <name evidence="9" type="ORF">MNBD_DELTA03-339</name>
</gene>
<evidence type="ECO:0000256" key="1">
    <source>
        <dbReference type="ARBA" id="ARBA00004496"/>
    </source>
</evidence>
<evidence type="ECO:0000256" key="8">
    <source>
        <dbReference type="SAM" id="MobiDB-lite"/>
    </source>
</evidence>
<protein>
    <submittedName>
        <fullName evidence="9">Heat shock protein GrpE</fullName>
    </submittedName>
</protein>
<sequence length="201" mass="22813">MIRQEENTQTNNSPDEMRDEAAKTVEASETDNNPVLTEDGADETADIDHDLNQLTILKDENKECRDKLLRLAAEFENYKRRQAKEYDNALKYAAEDILKQLLPTIDNLERALEHHDSKNPATMIEGVELTLKGLTSMLNKFGVEPILSTGQPFDPNIHEAMVMEASSEVPAQHVIREFEKGYRYKERLLRAAKVVVSKGAE</sequence>
<evidence type="ECO:0000256" key="3">
    <source>
        <dbReference type="ARBA" id="ARBA00011738"/>
    </source>
</evidence>
<evidence type="ECO:0000256" key="2">
    <source>
        <dbReference type="ARBA" id="ARBA00009054"/>
    </source>
</evidence>
<name>A0A3B0UWR9_9ZZZZ</name>
<comment type="similarity">
    <text evidence="2">Belongs to the GrpE family.</text>
</comment>
<feature type="coiled-coil region" evidence="7">
    <location>
        <begin position="54"/>
        <end position="81"/>
    </location>
</feature>
<dbReference type="FunFam" id="2.30.22.10:FF:000001">
    <property type="entry name" value="Protein GrpE"/>
    <property type="match status" value="1"/>
</dbReference>
<dbReference type="EMBL" id="UOEX01000136">
    <property type="protein sequence ID" value="VAW35615.1"/>
    <property type="molecule type" value="Genomic_DNA"/>
</dbReference>
<evidence type="ECO:0000256" key="4">
    <source>
        <dbReference type="ARBA" id="ARBA00022490"/>
    </source>
</evidence>
<dbReference type="GO" id="GO:0000774">
    <property type="term" value="F:adenyl-nucleotide exchange factor activity"/>
    <property type="evidence" value="ECO:0007669"/>
    <property type="project" value="InterPro"/>
</dbReference>
<dbReference type="InterPro" id="IPR013805">
    <property type="entry name" value="GrpE_CC"/>
</dbReference>
<dbReference type="Pfam" id="PF01025">
    <property type="entry name" value="GrpE"/>
    <property type="match status" value="1"/>
</dbReference>
<proteinExistence type="inferred from homology"/>
<dbReference type="GO" id="GO:0051087">
    <property type="term" value="F:protein-folding chaperone binding"/>
    <property type="evidence" value="ECO:0007669"/>
    <property type="project" value="InterPro"/>
</dbReference>
<keyword evidence="4" id="KW-0963">Cytoplasm</keyword>
<reference evidence="9" key="1">
    <citation type="submission" date="2018-06" db="EMBL/GenBank/DDBJ databases">
        <authorList>
            <person name="Zhirakovskaya E."/>
        </authorList>
    </citation>
    <scope>NUCLEOTIDE SEQUENCE</scope>
</reference>
<keyword evidence="5 9" id="KW-0346">Stress response</keyword>